<evidence type="ECO:0000313" key="1">
    <source>
        <dbReference type="EMBL" id="KAJ2921693.1"/>
    </source>
</evidence>
<reference evidence="1" key="1">
    <citation type="submission" date="2022-06" db="EMBL/GenBank/DDBJ databases">
        <title>Genome Sequence of Candolleomyces eurysporus.</title>
        <authorList>
            <person name="Buettner E."/>
        </authorList>
    </citation>
    <scope>NUCLEOTIDE SEQUENCE</scope>
    <source>
        <strain evidence="1">VTCC 930004</strain>
    </source>
</reference>
<proteinExistence type="predicted"/>
<keyword evidence="2" id="KW-1185">Reference proteome</keyword>
<comment type="caution">
    <text evidence="1">The sequence shown here is derived from an EMBL/GenBank/DDBJ whole genome shotgun (WGS) entry which is preliminary data.</text>
</comment>
<dbReference type="InterPro" id="IPR021109">
    <property type="entry name" value="Peptidase_aspartic_dom_sf"/>
</dbReference>
<dbReference type="Gene3D" id="2.40.70.10">
    <property type="entry name" value="Acid Proteases"/>
    <property type="match status" value="1"/>
</dbReference>
<dbReference type="CDD" id="cd00303">
    <property type="entry name" value="retropepsin_like"/>
    <property type="match status" value="1"/>
</dbReference>
<protein>
    <submittedName>
        <fullName evidence="1">Uncharacterized protein</fullName>
    </submittedName>
</protein>
<dbReference type="AlphaFoldDB" id="A0A9W8IZW2"/>
<dbReference type="Proteomes" id="UP001140091">
    <property type="component" value="Unassembled WGS sequence"/>
</dbReference>
<gene>
    <name evidence="1" type="ORF">H1R20_g15404</name>
</gene>
<organism evidence="1 2">
    <name type="scientific">Candolleomyces eurysporus</name>
    <dbReference type="NCBI Taxonomy" id="2828524"/>
    <lineage>
        <taxon>Eukaryota</taxon>
        <taxon>Fungi</taxon>
        <taxon>Dikarya</taxon>
        <taxon>Basidiomycota</taxon>
        <taxon>Agaricomycotina</taxon>
        <taxon>Agaricomycetes</taxon>
        <taxon>Agaricomycetidae</taxon>
        <taxon>Agaricales</taxon>
        <taxon>Agaricineae</taxon>
        <taxon>Psathyrellaceae</taxon>
        <taxon>Candolleomyces</taxon>
    </lineage>
</organism>
<dbReference type="OrthoDB" id="3268967at2759"/>
<evidence type="ECO:0000313" key="2">
    <source>
        <dbReference type="Proteomes" id="UP001140091"/>
    </source>
</evidence>
<accession>A0A9W8IZW2</accession>
<feature type="non-terminal residue" evidence="1">
    <location>
        <position position="462"/>
    </location>
</feature>
<name>A0A9W8IZW2_9AGAR</name>
<dbReference type="EMBL" id="JANBPK010001561">
    <property type="protein sequence ID" value="KAJ2921693.1"/>
    <property type="molecule type" value="Genomic_DNA"/>
</dbReference>
<sequence length="462" mass="51077">MSDKELRKLVYSLLDPHLRSHAEQERFRSIVNLKQWSDALALEDCSIRTEAAFFRASKASKGHCLWHGTAANGRVKPPALTSDERELLKEHDGCFVCREFYVGHKSSNCTGKYPDGSNYTELMVDDAQSAAAKRGKAFNTRGKSASTSTAKGKGKAVAAAIVDEVDDIEEVGVAALADSLNYESDSDVSVPCLLAPPLHWQGLVWDSDNVPSFCSNCLLDCGSQLVLVSEDFVHRTGLQKFPLSRPIHITVAIPEIPDSAIQLSSKSKVVYRFGVSITVSSPDNRWSAKEITAVLVPCLLDNCDIILGLLWLTSNRIVMDFENCSAIAKSCGYDLLKPIALLPTNRKAVRRWSCHELSSLKHNFHDMLLELCAVVWHQNLTSPCDEERRGAVAAITARIVTLNEKKEMAELHKRIMSEYADVFGPVPHVDVLPEHEFCRVKLKDEEVALDSRSYPSPPVMGG</sequence>